<dbReference type="GeneID" id="54332449"/>
<evidence type="ECO:0000313" key="5">
    <source>
        <dbReference type="Proteomes" id="UP000324241"/>
    </source>
</evidence>
<reference evidence="3 4" key="1">
    <citation type="submission" date="2019-03" db="EMBL/GenBank/DDBJ databases">
        <title>The genome sequence of a newly discovered highly antifungal drug resistant Aspergillus species, Aspergillus tanneri NIH 1004.</title>
        <authorList>
            <person name="Mounaud S."/>
            <person name="Singh I."/>
            <person name="Joardar V."/>
            <person name="Pakala S."/>
            <person name="Pakala S."/>
            <person name="Venepally P."/>
            <person name="Hoover J."/>
            <person name="Nierman W."/>
            <person name="Chung J."/>
            <person name="Losada L."/>
        </authorList>
    </citation>
    <scope>NUCLEOTIDE SEQUENCE [LARGE SCALE GENOMIC DNA]</scope>
    <source>
        <strain evidence="3 4">NIH1004</strain>
    </source>
</reference>
<accession>A0A4S3J8X0</accession>
<dbReference type="AlphaFoldDB" id="A0A4S3J8X0"/>
<dbReference type="VEuPathDB" id="FungiDB:EYZ11_009086"/>
<feature type="compositionally biased region" description="Basic and acidic residues" evidence="1">
    <location>
        <begin position="319"/>
        <end position="366"/>
    </location>
</feature>
<evidence type="ECO:0000313" key="4">
    <source>
        <dbReference type="Proteomes" id="UP000308092"/>
    </source>
</evidence>
<name>A0A4S3J8X0_9EURO</name>
<protein>
    <submittedName>
        <fullName evidence="3">Uncharacterized protein</fullName>
    </submittedName>
</protein>
<dbReference type="EMBL" id="QUQM01000005">
    <property type="protein sequence ID" value="KAA8642985.1"/>
    <property type="molecule type" value="Genomic_DNA"/>
</dbReference>
<feature type="compositionally biased region" description="Basic residues" evidence="1">
    <location>
        <begin position="367"/>
        <end position="385"/>
    </location>
</feature>
<evidence type="ECO:0000256" key="1">
    <source>
        <dbReference type="SAM" id="MobiDB-lite"/>
    </source>
</evidence>
<organism evidence="3 4">
    <name type="scientific">Aspergillus tanneri</name>
    <dbReference type="NCBI Taxonomy" id="1220188"/>
    <lineage>
        <taxon>Eukaryota</taxon>
        <taxon>Fungi</taxon>
        <taxon>Dikarya</taxon>
        <taxon>Ascomycota</taxon>
        <taxon>Pezizomycotina</taxon>
        <taxon>Eurotiomycetes</taxon>
        <taxon>Eurotiomycetidae</taxon>
        <taxon>Eurotiales</taxon>
        <taxon>Aspergillaceae</taxon>
        <taxon>Aspergillus</taxon>
        <taxon>Aspergillus subgen. Circumdati</taxon>
    </lineage>
</organism>
<feature type="region of interest" description="Disordered" evidence="1">
    <location>
        <begin position="301"/>
        <end position="385"/>
    </location>
</feature>
<dbReference type="OrthoDB" id="3780330at2759"/>
<dbReference type="Proteomes" id="UP000324241">
    <property type="component" value="Unassembled WGS sequence"/>
</dbReference>
<feature type="region of interest" description="Disordered" evidence="1">
    <location>
        <begin position="155"/>
        <end position="193"/>
    </location>
</feature>
<proteinExistence type="predicted"/>
<comment type="caution">
    <text evidence="3">The sequence shown here is derived from an EMBL/GenBank/DDBJ whole genome shotgun (WGS) entry which is preliminary data.</text>
</comment>
<dbReference type="EMBL" id="SOSA01000413">
    <property type="protein sequence ID" value="THC91456.1"/>
    <property type="molecule type" value="Genomic_DNA"/>
</dbReference>
<evidence type="ECO:0000313" key="3">
    <source>
        <dbReference type="EMBL" id="THC91456.1"/>
    </source>
</evidence>
<reference evidence="2 5" key="2">
    <citation type="submission" date="2019-08" db="EMBL/GenBank/DDBJ databases">
        <title>The genome sequence of a newly discovered highly antifungal drug resistant Aspergillus species, Aspergillus tanneri NIH 1004.</title>
        <authorList>
            <person name="Mounaud S."/>
            <person name="Singh I."/>
            <person name="Joardar V."/>
            <person name="Pakala S."/>
            <person name="Pakala S."/>
            <person name="Venepally P."/>
            <person name="Chung J.K."/>
            <person name="Losada L."/>
            <person name="Nierman W.C."/>
        </authorList>
    </citation>
    <scope>NUCLEOTIDE SEQUENCE [LARGE SCALE GENOMIC DNA]</scope>
    <source>
        <strain evidence="2 5">NIH1004</strain>
    </source>
</reference>
<gene>
    <name evidence="2" type="ORF">ATNIH1004_009747</name>
    <name evidence="3" type="ORF">EYZ11_009086</name>
</gene>
<feature type="region of interest" description="Disordered" evidence="1">
    <location>
        <begin position="237"/>
        <end position="260"/>
    </location>
</feature>
<dbReference type="Proteomes" id="UP000308092">
    <property type="component" value="Unassembled WGS sequence"/>
</dbReference>
<dbReference type="RefSeq" id="XP_033422347.1">
    <property type="nucleotide sequence ID" value="XM_033574329.1"/>
</dbReference>
<sequence length="385" mass="42750">MKFDEGHSPRDNKEYTGYVSRLKLKDSKSVEKSHIVGLAQAGWWEMYNKASKEDRVKFPKVMTALKVGDEVYLASSLKGGNYIYEGREGPREEKPNEKIGETHYGKFTTVLEENAPDVMNALDQCRQESIKTILKTTRALDKQGAGKDEWTVSRKKGVTSRGGGQWNSAVGGRRKGKPPGDTKPKTGNTLIQHKNDGACGEIMASLEYYLIDEQPSLTTLDVRPTVVAWSEDIEKTGKVKDNGNDGIKPPCDSTDPEKADKGCGEGWGCLAFTGTKGMKFEVIPKGTEPALLKEGDFDIVKAPTFPTPQKRTRNTQSNPEHRGPEQKGPEHKDPEQKGPEHKGPEQKGPEHKDPEQKGPEHQDPKQKPNKKPNKKPKKPKKTQIS</sequence>
<evidence type="ECO:0000313" key="2">
    <source>
        <dbReference type="EMBL" id="KAA8642985.1"/>
    </source>
</evidence>
<keyword evidence="4" id="KW-1185">Reference proteome</keyword>